<evidence type="ECO:0000313" key="1">
    <source>
        <dbReference type="EMBL" id="KII66291.1"/>
    </source>
</evidence>
<dbReference type="EMBL" id="JWZT01003563">
    <property type="protein sequence ID" value="KII66291.1"/>
    <property type="molecule type" value="Genomic_DNA"/>
</dbReference>
<protein>
    <submittedName>
        <fullName evidence="1">Uncharacterized protein</fullName>
    </submittedName>
</protein>
<name>A0A0C2MGI0_THEKT</name>
<gene>
    <name evidence="1" type="ORF">RF11_14722</name>
</gene>
<evidence type="ECO:0000313" key="2">
    <source>
        <dbReference type="Proteomes" id="UP000031668"/>
    </source>
</evidence>
<proteinExistence type="predicted"/>
<dbReference type="Proteomes" id="UP000031668">
    <property type="component" value="Unassembled WGS sequence"/>
</dbReference>
<dbReference type="AlphaFoldDB" id="A0A0C2MGI0"/>
<reference evidence="1 2" key="1">
    <citation type="journal article" date="2014" name="Genome Biol. Evol.">
        <title>The genome of the myxosporean Thelohanellus kitauei shows adaptations to nutrient acquisition within its fish host.</title>
        <authorList>
            <person name="Yang Y."/>
            <person name="Xiong J."/>
            <person name="Zhou Z."/>
            <person name="Huo F."/>
            <person name="Miao W."/>
            <person name="Ran C."/>
            <person name="Liu Y."/>
            <person name="Zhang J."/>
            <person name="Feng J."/>
            <person name="Wang M."/>
            <person name="Wang M."/>
            <person name="Wang L."/>
            <person name="Yao B."/>
        </authorList>
    </citation>
    <scope>NUCLEOTIDE SEQUENCE [LARGE SCALE GENOMIC DNA]</scope>
    <source>
        <strain evidence="1">Wuqing</strain>
    </source>
</reference>
<sequence>MYQKIDVFTLYNTSRSVVKKYLTLNFRSSCENINFIRETGLNNSQFIKLVEDDDLDHSDVLRYFVIGSVKDYSFSSLISRLEKLPTLGLVGDQWVVGSTPAGFTLHTNIVNC</sequence>
<keyword evidence="2" id="KW-1185">Reference proteome</keyword>
<organism evidence="1 2">
    <name type="scientific">Thelohanellus kitauei</name>
    <name type="common">Myxosporean</name>
    <dbReference type="NCBI Taxonomy" id="669202"/>
    <lineage>
        <taxon>Eukaryota</taxon>
        <taxon>Metazoa</taxon>
        <taxon>Cnidaria</taxon>
        <taxon>Myxozoa</taxon>
        <taxon>Myxosporea</taxon>
        <taxon>Bivalvulida</taxon>
        <taxon>Platysporina</taxon>
        <taxon>Myxobolidae</taxon>
        <taxon>Thelohanellus</taxon>
    </lineage>
</organism>
<accession>A0A0C2MGI0</accession>
<comment type="caution">
    <text evidence="1">The sequence shown here is derived from an EMBL/GenBank/DDBJ whole genome shotgun (WGS) entry which is preliminary data.</text>
</comment>